<feature type="chain" id="PRO_5041446590" evidence="2">
    <location>
        <begin position="21"/>
        <end position="452"/>
    </location>
</feature>
<reference evidence="3" key="1">
    <citation type="submission" date="2023-06" db="EMBL/GenBank/DDBJ databases">
        <title>Genome-scale phylogeny and comparative genomics of the fungal order Sordariales.</title>
        <authorList>
            <consortium name="Lawrence Berkeley National Laboratory"/>
            <person name="Hensen N."/>
            <person name="Bonometti L."/>
            <person name="Westerberg I."/>
            <person name="Brannstrom I.O."/>
            <person name="Guillou S."/>
            <person name="Cros-Aarteil S."/>
            <person name="Calhoun S."/>
            <person name="Haridas S."/>
            <person name="Kuo A."/>
            <person name="Mondo S."/>
            <person name="Pangilinan J."/>
            <person name="Riley R."/>
            <person name="Labutti K."/>
            <person name="Andreopoulos B."/>
            <person name="Lipzen A."/>
            <person name="Chen C."/>
            <person name="Yanf M."/>
            <person name="Daum C."/>
            <person name="Ng V."/>
            <person name="Clum A."/>
            <person name="Steindorff A."/>
            <person name="Ohm R."/>
            <person name="Martin F."/>
            <person name="Silar P."/>
            <person name="Natvig D."/>
            <person name="Lalanne C."/>
            <person name="Gautier V."/>
            <person name="Ament-Velasquez S.L."/>
            <person name="Kruys A."/>
            <person name="Hutchinson M.I."/>
            <person name="Powell A.J."/>
            <person name="Barry K."/>
            <person name="Miller A.N."/>
            <person name="Grigoriev I.V."/>
            <person name="Debuchy R."/>
            <person name="Gladieux P."/>
            <person name="Thoren M.H."/>
            <person name="Johannesson H."/>
        </authorList>
    </citation>
    <scope>NUCLEOTIDE SEQUENCE</scope>
    <source>
        <strain evidence="3">CBS 307.81</strain>
    </source>
</reference>
<evidence type="ECO:0000256" key="2">
    <source>
        <dbReference type="SAM" id="SignalP"/>
    </source>
</evidence>
<evidence type="ECO:0000313" key="4">
    <source>
        <dbReference type="Proteomes" id="UP001174997"/>
    </source>
</evidence>
<feature type="compositionally biased region" description="Low complexity" evidence="1">
    <location>
        <begin position="319"/>
        <end position="347"/>
    </location>
</feature>
<feature type="region of interest" description="Disordered" evidence="1">
    <location>
        <begin position="118"/>
        <end position="170"/>
    </location>
</feature>
<keyword evidence="4" id="KW-1185">Reference proteome</keyword>
<feature type="region of interest" description="Disordered" evidence="1">
    <location>
        <begin position="214"/>
        <end position="360"/>
    </location>
</feature>
<gene>
    <name evidence="3" type="ORF">QBC41DRAFT_356734</name>
</gene>
<dbReference type="Proteomes" id="UP001174997">
    <property type="component" value="Unassembled WGS sequence"/>
</dbReference>
<dbReference type="EMBL" id="JAULSY010000059">
    <property type="protein sequence ID" value="KAK0668260.1"/>
    <property type="molecule type" value="Genomic_DNA"/>
</dbReference>
<name>A0AA39ZCD9_9PEZI</name>
<proteinExistence type="predicted"/>
<organism evidence="3 4">
    <name type="scientific">Cercophora samala</name>
    <dbReference type="NCBI Taxonomy" id="330535"/>
    <lineage>
        <taxon>Eukaryota</taxon>
        <taxon>Fungi</taxon>
        <taxon>Dikarya</taxon>
        <taxon>Ascomycota</taxon>
        <taxon>Pezizomycotina</taxon>
        <taxon>Sordariomycetes</taxon>
        <taxon>Sordariomycetidae</taxon>
        <taxon>Sordariales</taxon>
        <taxon>Lasiosphaeriaceae</taxon>
        <taxon>Cercophora</taxon>
    </lineage>
</organism>
<protein>
    <submittedName>
        <fullName evidence="3">Uncharacterized protein</fullName>
    </submittedName>
</protein>
<feature type="signal peptide" evidence="2">
    <location>
        <begin position="1"/>
        <end position="20"/>
    </location>
</feature>
<sequence>MRPHVSSLALFLGTLSLAQAAVYERDGRVARRQNAPSSAPNLADGFMSIYDRIVARQEQVTVTETERQTITVGGDGAAGAVGNATETVTITETVGADGAAAVTVTAPPVTVTVCNGQVQEGGGAAQPSEGDVPPPAEGVEATATAPDGAVGAIETGADPVATPTPATEGLASGGVGVVVVQVPTEAIATSAVETAPPAAPTGEAPPAVADPAVTEAPAAGGDATDTLLPLPTEGANPPAEGGSELLPPPGLSTEEPAAEPTVDPVPGVVLSESTTTTEGGAEPTLAPLPGLDPNAGDAASSLAPLPGLESSSVEALPVETPTSTEEAPAETTAAESAPAEETAAPTTTTPPPAAAASSLDSTLSLANPTTAPLIPEGAFGGVASLIPIASAEAPPPPAATTPAVANGAAEGASNGGAAPGGGGIVNIDLEGVKLESQLDLGGLVQATAAAAI</sequence>
<comment type="caution">
    <text evidence="3">The sequence shown here is derived from an EMBL/GenBank/DDBJ whole genome shotgun (WGS) entry which is preliminary data.</text>
</comment>
<feature type="compositionally biased region" description="Low complexity" evidence="1">
    <location>
        <begin position="267"/>
        <end position="285"/>
    </location>
</feature>
<accession>A0AA39ZCD9</accession>
<evidence type="ECO:0000313" key="3">
    <source>
        <dbReference type="EMBL" id="KAK0668260.1"/>
    </source>
</evidence>
<evidence type="ECO:0000256" key="1">
    <source>
        <dbReference type="SAM" id="MobiDB-lite"/>
    </source>
</evidence>
<dbReference type="AlphaFoldDB" id="A0AA39ZCD9"/>
<keyword evidence="2" id="KW-0732">Signal</keyword>